<dbReference type="EMBL" id="JAMXHT010000001">
    <property type="protein sequence ID" value="MCO5396650.1"/>
    <property type="molecule type" value="Genomic_DNA"/>
</dbReference>
<accession>A0ABT1AE33</accession>
<evidence type="ECO:0000256" key="3">
    <source>
        <dbReference type="ARBA" id="ARBA00022630"/>
    </source>
</evidence>
<proteinExistence type="inferred from homology"/>
<evidence type="ECO:0000256" key="2">
    <source>
        <dbReference type="ARBA" id="ARBA00005272"/>
    </source>
</evidence>
<dbReference type="Gene3D" id="3.50.50.100">
    <property type="match status" value="1"/>
</dbReference>
<dbReference type="RefSeq" id="WP_252675619.1">
    <property type="nucleotide sequence ID" value="NZ_JAMXHT010000001.1"/>
</dbReference>
<dbReference type="InterPro" id="IPR036188">
    <property type="entry name" value="FAD/NAD-bd_sf"/>
</dbReference>
<comment type="similarity">
    <text evidence="2">Belongs to the NADH dehydrogenase family.</text>
</comment>
<keyword evidence="4" id="KW-0274">FAD</keyword>
<evidence type="ECO:0000256" key="4">
    <source>
        <dbReference type="ARBA" id="ARBA00022827"/>
    </source>
</evidence>
<dbReference type="InterPro" id="IPR023753">
    <property type="entry name" value="FAD/NAD-binding_dom"/>
</dbReference>
<evidence type="ECO:0000256" key="1">
    <source>
        <dbReference type="ARBA" id="ARBA00001974"/>
    </source>
</evidence>
<sequence>MTHAPLMLDADSGSDLHRIVIIGGGAGGLHLATRLADTVGRRRAAEIVLVDRYPTHFWKPLLHEAATGHRDPANHHIEYLAQAKRYGFRFVQGQLGDVDRDACIAAIGAVLDAEGAEILPQRQIRYDSLVLSVGSVTNFFNVPGAALHALPLENVEHAEVFRRKFHAACAKANHRLETAGVRSSPAVSINVIGAGATGVELAAALTHAADQLSAYRFQALDPKRDVRIRLIEGGVRVLPALDERVSARAAAALRRLNVEVVTGARVAEVRADSLVTGSGDTLDSDITVWAAGVAGPAFLKSLHGIALNAANQIIVTDQLQTQGDPRIFAFGDCAACPSAASNGFLPPRAQVAHQQAMYLGKAFAQRLSGKPVPGFTFRDAGTVVSLGQAGATYQTGGSVPSRALIVNGAAASGLYRLLYRKHLLGVSGFKHAVLGVLAQWLGRGSRPAIKLH</sequence>
<name>A0ABT1AE33_9RALS</name>
<feature type="domain" description="FAD/NAD(P)-binding" evidence="6">
    <location>
        <begin position="18"/>
        <end position="356"/>
    </location>
</feature>
<organism evidence="7 8">
    <name type="scientific">Ralstonia soli</name>
    <dbReference type="NCBI Taxonomy" id="2953896"/>
    <lineage>
        <taxon>Bacteria</taxon>
        <taxon>Pseudomonadati</taxon>
        <taxon>Pseudomonadota</taxon>
        <taxon>Betaproteobacteria</taxon>
        <taxon>Burkholderiales</taxon>
        <taxon>Burkholderiaceae</taxon>
        <taxon>Ralstonia</taxon>
    </lineage>
</organism>
<dbReference type="InterPro" id="IPR051169">
    <property type="entry name" value="NADH-Q_oxidoreductase"/>
</dbReference>
<evidence type="ECO:0000313" key="8">
    <source>
        <dbReference type="Proteomes" id="UP001162811"/>
    </source>
</evidence>
<dbReference type="Proteomes" id="UP001162811">
    <property type="component" value="Unassembled WGS sequence"/>
</dbReference>
<keyword evidence="5" id="KW-0560">Oxidoreductase</keyword>
<protein>
    <submittedName>
        <fullName evidence="7">FAD-dependent oxidoreductase</fullName>
    </submittedName>
</protein>
<evidence type="ECO:0000259" key="6">
    <source>
        <dbReference type="Pfam" id="PF07992"/>
    </source>
</evidence>
<dbReference type="PANTHER" id="PTHR42913:SF3">
    <property type="entry name" value="64 KDA MITOCHONDRIAL NADH DEHYDROGENASE (EUROFUNG)"/>
    <property type="match status" value="1"/>
</dbReference>
<gene>
    <name evidence="7" type="ORF">NG900_00390</name>
</gene>
<dbReference type="SUPFAM" id="SSF51905">
    <property type="entry name" value="FAD/NAD(P)-binding domain"/>
    <property type="match status" value="1"/>
</dbReference>
<dbReference type="PANTHER" id="PTHR42913">
    <property type="entry name" value="APOPTOSIS-INDUCING FACTOR 1"/>
    <property type="match status" value="1"/>
</dbReference>
<reference evidence="7" key="1">
    <citation type="submission" date="2022-06" db="EMBL/GenBank/DDBJ databases">
        <authorList>
            <person name="Lu C.-H."/>
        </authorList>
    </citation>
    <scope>NUCLEOTIDE SEQUENCE</scope>
    <source>
        <strain evidence="7">21MJYT02-11</strain>
    </source>
</reference>
<reference evidence="7" key="2">
    <citation type="journal article" date="2023" name="Front. Microbiol.">
        <title>Ralstonia chuxiongensis sp. nov., Ralstonia mojiangensis sp. nov., and Ralstonia soli sp. nov., isolated from tobacco fields, are three novel species in the family Burkholderiaceae.</title>
        <authorList>
            <person name="Lu C.H."/>
            <person name="Zhang Y.Y."/>
            <person name="Jiang N."/>
            <person name="Chen W."/>
            <person name="Shao X."/>
            <person name="Zhao Z.M."/>
            <person name="Lu W.L."/>
            <person name="Hu X."/>
            <person name="Xi Y.X."/>
            <person name="Zou S.Y."/>
            <person name="Wei Q.J."/>
            <person name="Lin Z.L."/>
            <person name="Gong L."/>
            <person name="Gai X.T."/>
            <person name="Zhang L.Q."/>
            <person name="Li J.Y."/>
            <person name="Jin Y."/>
            <person name="Xia Z.Y."/>
        </authorList>
    </citation>
    <scope>NUCLEOTIDE SEQUENCE</scope>
    <source>
        <strain evidence="7">21MJYT02-11</strain>
    </source>
</reference>
<keyword evidence="8" id="KW-1185">Reference proteome</keyword>
<dbReference type="PRINTS" id="PR00368">
    <property type="entry name" value="FADPNR"/>
</dbReference>
<keyword evidence="3" id="KW-0285">Flavoprotein</keyword>
<evidence type="ECO:0000256" key="5">
    <source>
        <dbReference type="ARBA" id="ARBA00023002"/>
    </source>
</evidence>
<comment type="cofactor">
    <cofactor evidence="1">
        <name>FAD</name>
        <dbReference type="ChEBI" id="CHEBI:57692"/>
    </cofactor>
</comment>
<comment type="caution">
    <text evidence="7">The sequence shown here is derived from an EMBL/GenBank/DDBJ whole genome shotgun (WGS) entry which is preliminary data.</text>
</comment>
<dbReference type="PRINTS" id="PR00411">
    <property type="entry name" value="PNDRDTASEI"/>
</dbReference>
<evidence type="ECO:0000313" key="7">
    <source>
        <dbReference type="EMBL" id="MCO5396650.1"/>
    </source>
</evidence>
<dbReference type="Pfam" id="PF07992">
    <property type="entry name" value="Pyr_redox_2"/>
    <property type="match status" value="1"/>
</dbReference>